<dbReference type="AlphaFoldDB" id="A0A0V1KIY1"/>
<reference evidence="1 2" key="1">
    <citation type="submission" date="2015-05" db="EMBL/GenBank/DDBJ databases">
        <title>Evolution of Trichinella species and genotypes.</title>
        <authorList>
            <person name="Korhonen P.K."/>
            <person name="Edoardo P."/>
            <person name="Giuseppe L.R."/>
            <person name="Gasser R.B."/>
        </authorList>
    </citation>
    <scope>NUCLEOTIDE SEQUENCE [LARGE SCALE GENOMIC DNA]</scope>
    <source>
        <strain evidence="1">ISS10</strain>
    </source>
</reference>
<sequence>MSLYKNRVKAKDKEIKIKEIQMHGTRKGHPE</sequence>
<accession>A0A0V1KIY1</accession>
<evidence type="ECO:0000313" key="2">
    <source>
        <dbReference type="Proteomes" id="UP000054721"/>
    </source>
</evidence>
<dbReference type="Proteomes" id="UP000054721">
    <property type="component" value="Unassembled WGS sequence"/>
</dbReference>
<keyword evidence="2" id="KW-1185">Reference proteome</keyword>
<comment type="caution">
    <text evidence="1">The sequence shown here is derived from an EMBL/GenBank/DDBJ whole genome shotgun (WGS) entry which is preliminary data.</text>
</comment>
<organism evidence="1 2">
    <name type="scientific">Trichinella nativa</name>
    <dbReference type="NCBI Taxonomy" id="6335"/>
    <lineage>
        <taxon>Eukaryota</taxon>
        <taxon>Metazoa</taxon>
        <taxon>Ecdysozoa</taxon>
        <taxon>Nematoda</taxon>
        <taxon>Enoplea</taxon>
        <taxon>Dorylaimia</taxon>
        <taxon>Trichinellida</taxon>
        <taxon>Trichinellidae</taxon>
        <taxon>Trichinella</taxon>
    </lineage>
</organism>
<proteinExistence type="predicted"/>
<name>A0A0V1KIY1_9BILA</name>
<evidence type="ECO:0000313" key="1">
    <source>
        <dbReference type="EMBL" id="KRZ47188.1"/>
    </source>
</evidence>
<gene>
    <name evidence="1" type="ORF">T02_9602</name>
</gene>
<protein>
    <submittedName>
        <fullName evidence="1">Uncharacterized protein</fullName>
    </submittedName>
</protein>
<dbReference type="EMBL" id="JYDW01001208">
    <property type="protein sequence ID" value="KRZ47188.1"/>
    <property type="molecule type" value="Genomic_DNA"/>
</dbReference>